<evidence type="ECO:0000256" key="10">
    <source>
        <dbReference type="ARBA" id="ARBA00047767"/>
    </source>
</evidence>
<dbReference type="PANTHER" id="PTHR42833">
    <property type="entry name" value="URIDYLATE KINASE"/>
    <property type="match status" value="1"/>
</dbReference>
<dbReference type="CDD" id="cd04254">
    <property type="entry name" value="AAK_UMPK-PyrH-Ec"/>
    <property type="match status" value="1"/>
</dbReference>
<feature type="binding site" evidence="11">
    <location>
        <position position="49"/>
    </location>
    <ligand>
        <name>UMP</name>
        <dbReference type="ChEBI" id="CHEBI:57865"/>
    </ligand>
</feature>
<proteinExistence type="inferred from homology"/>
<comment type="subcellular location">
    <subcellularLocation>
        <location evidence="1 11">Cytoplasm</location>
    </subcellularLocation>
</comment>
<evidence type="ECO:0000256" key="1">
    <source>
        <dbReference type="ARBA" id="ARBA00004496"/>
    </source>
</evidence>
<dbReference type="GO" id="GO:0044210">
    <property type="term" value="P:'de novo' CTP biosynthetic process"/>
    <property type="evidence" value="ECO:0007669"/>
    <property type="project" value="UniProtKB-UniRule"/>
</dbReference>
<name>A0AA48I2J5_9FIRM</name>
<comment type="catalytic activity">
    <reaction evidence="10 11">
        <text>UMP + ATP = UDP + ADP</text>
        <dbReference type="Rhea" id="RHEA:24400"/>
        <dbReference type="ChEBI" id="CHEBI:30616"/>
        <dbReference type="ChEBI" id="CHEBI:57865"/>
        <dbReference type="ChEBI" id="CHEBI:58223"/>
        <dbReference type="ChEBI" id="CHEBI:456216"/>
        <dbReference type="EC" id="2.7.4.22"/>
    </reaction>
</comment>
<dbReference type="PIRSF" id="PIRSF005650">
    <property type="entry name" value="Uridylate_kin"/>
    <property type="match status" value="1"/>
</dbReference>
<gene>
    <name evidence="11" type="primary">pyrH</name>
    <name evidence="13" type="ORF">RsTaC01_0405</name>
</gene>
<dbReference type="PANTHER" id="PTHR42833:SF4">
    <property type="entry name" value="URIDYLATE KINASE PUMPKIN, CHLOROPLASTIC"/>
    <property type="match status" value="1"/>
</dbReference>
<evidence type="ECO:0000256" key="9">
    <source>
        <dbReference type="ARBA" id="ARBA00022975"/>
    </source>
</evidence>
<comment type="activity regulation">
    <text evidence="11">Inhibited by UTP.</text>
</comment>
<keyword evidence="6 11" id="KW-0547">Nucleotide-binding</keyword>
<evidence type="ECO:0000256" key="4">
    <source>
        <dbReference type="ARBA" id="ARBA00022490"/>
    </source>
</evidence>
<dbReference type="SUPFAM" id="SSF53633">
    <property type="entry name" value="Carbamate kinase-like"/>
    <property type="match status" value="1"/>
</dbReference>
<feature type="binding site" evidence="11">
    <location>
        <begin position="110"/>
        <end position="117"/>
    </location>
    <ligand>
        <name>UMP</name>
        <dbReference type="ChEBI" id="CHEBI:57865"/>
    </ligand>
</feature>
<evidence type="ECO:0000256" key="7">
    <source>
        <dbReference type="ARBA" id="ARBA00022777"/>
    </source>
</evidence>
<keyword evidence="5 11" id="KW-0808">Transferase</keyword>
<feature type="binding site" evidence="11">
    <location>
        <position position="146"/>
    </location>
    <ligand>
        <name>ATP</name>
        <dbReference type="ChEBI" id="CHEBI:30616"/>
    </ligand>
</feature>
<feature type="binding site" evidence="11">
    <location>
        <position position="138"/>
    </location>
    <ligand>
        <name>ATP</name>
        <dbReference type="ChEBI" id="CHEBI:30616"/>
    </ligand>
</feature>
<dbReference type="KEGG" id="ptrh:RsTaC01_0405"/>
<evidence type="ECO:0000313" key="13">
    <source>
        <dbReference type="EMBL" id="BED92597.1"/>
    </source>
</evidence>
<dbReference type="InterPro" id="IPR015963">
    <property type="entry name" value="Uridylate_kinase_bac"/>
</dbReference>
<dbReference type="FunFam" id="3.40.1160.10:FF:000001">
    <property type="entry name" value="Uridylate kinase"/>
    <property type="match status" value="1"/>
</dbReference>
<dbReference type="NCBIfam" id="TIGR02075">
    <property type="entry name" value="pyrH_bact"/>
    <property type="match status" value="1"/>
</dbReference>
<keyword evidence="8 11" id="KW-0067">ATP-binding</keyword>
<evidence type="ECO:0000256" key="2">
    <source>
        <dbReference type="ARBA" id="ARBA00004791"/>
    </source>
</evidence>
<dbReference type="GO" id="GO:0006225">
    <property type="term" value="P:UDP biosynthetic process"/>
    <property type="evidence" value="ECO:0007669"/>
    <property type="project" value="TreeGrafter"/>
</dbReference>
<evidence type="ECO:0000256" key="11">
    <source>
        <dbReference type="HAMAP-Rule" id="MF_01220"/>
    </source>
</evidence>
<dbReference type="Proteomes" id="UP001335720">
    <property type="component" value="Chromosome"/>
</dbReference>
<feature type="binding site" evidence="11">
    <location>
        <position position="143"/>
    </location>
    <ligand>
        <name>ATP</name>
        <dbReference type="ChEBI" id="CHEBI:30616"/>
    </ligand>
</feature>
<dbReference type="AlphaFoldDB" id="A0AA48I2J5"/>
<dbReference type="InterPro" id="IPR011817">
    <property type="entry name" value="Uridylate_kinase"/>
</dbReference>
<feature type="domain" description="Aspartate/glutamate/uridylate kinase" evidence="12">
    <location>
        <begin position="8"/>
        <end position="190"/>
    </location>
</feature>
<dbReference type="GO" id="GO:0033862">
    <property type="term" value="F:UMP kinase activity"/>
    <property type="evidence" value="ECO:0007669"/>
    <property type="project" value="UniProtKB-EC"/>
</dbReference>
<protein>
    <recommendedName>
        <fullName evidence="11">Uridylate kinase</fullName>
        <shortName evidence="11">UK</shortName>
        <ecNumber evidence="11">2.7.4.22</ecNumber>
    </recommendedName>
    <alternativeName>
        <fullName evidence="11">Uridine monophosphate kinase</fullName>
        <shortName evidence="11">UMP kinase</shortName>
        <shortName evidence="11">UMPK</shortName>
    </alternativeName>
</protein>
<dbReference type="Gene3D" id="3.40.1160.10">
    <property type="entry name" value="Acetylglutamate kinase-like"/>
    <property type="match status" value="1"/>
</dbReference>
<dbReference type="Pfam" id="PF00696">
    <property type="entry name" value="AA_kinase"/>
    <property type="match status" value="1"/>
</dbReference>
<dbReference type="InterPro" id="IPR001048">
    <property type="entry name" value="Asp/Glu/Uridylate_kinase"/>
</dbReference>
<dbReference type="GO" id="GO:0005524">
    <property type="term" value="F:ATP binding"/>
    <property type="evidence" value="ECO:0007669"/>
    <property type="project" value="UniProtKB-KW"/>
</dbReference>
<keyword evidence="7 11" id="KW-0418">Kinase</keyword>
<dbReference type="EC" id="2.7.4.22" evidence="11"/>
<dbReference type="GO" id="GO:0005737">
    <property type="term" value="C:cytoplasm"/>
    <property type="evidence" value="ECO:0007669"/>
    <property type="project" value="UniProtKB-SubCell"/>
</dbReference>
<keyword evidence="4 11" id="KW-0963">Cytoplasm</keyword>
<comment type="caution">
    <text evidence="11">Lacks conserved residue(s) required for the propagation of feature annotation.</text>
</comment>
<sequence>MGIDFNIVSDISKIIKKCFDMGVQIGLVIGGGNFWRGRSNLNIDRVRADHIGMASTVINSLVILDFLEKLNLKAKVLSAIEMKQISEFYTRDKAVWYLENNSIVIFSFGTGIPFFSTDTAAALRASEIQADIFLKATNIDGVYDKDPGELDAKKYSEISFDELISKNLKVIDIPAASICRDNNIPILIFDIKNLDNICQAVNGSTQVGTILKLRTK</sequence>
<dbReference type="InterPro" id="IPR036393">
    <property type="entry name" value="AceGlu_kinase-like_sf"/>
</dbReference>
<evidence type="ECO:0000256" key="6">
    <source>
        <dbReference type="ARBA" id="ARBA00022741"/>
    </source>
</evidence>
<dbReference type="HAMAP" id="MF_01220_B">
    <property type="entry name" value="PyrH_B"/>
    <property type="match status" value="1"/>
</dbReference>
<comment type="similarity">
    <text evidence="3 11">Belongs to the UMP kinase family.</text>
</comment>
<accession>A0AA48I2J5</accession>
<feature type="binding site" evidence="11">
    <location>
        <position position="36"/>
    </location>
    <ligand>
        <name>ATP</name>
        <dbReference type="ChEBI" id="CHEBI:30616"/>
    </ligand>
</feature>
<evidence type="ECO:0000259" key="12">
    <source>
        <dbReference type="Pfam" id="PF00696"/>
    </source>
</evidence>
<feature type="binding site" evidence="11">
    <location>
        <position position="32"/>
    </location>
    <ligand>
        <name>ATP</name>
        <dbReference type="ChEBI" id="CHEBI:30616"/>
    </ligand>
</feature>
<keyword evidence="9 11" id="KW-0665">Pyrimidine biosynthesis</keyword>
<feature type="binding site" evidence="11">
    <location>
        <position position="31"/>
    </location>
    <ligand>
        <name>UMP</name>
        <dbReference type="ChEBI" id="CHEBI:57865"/>
    </ligand>
</feature>
<reference evidence="13" key="1">
    <citation type="journal article" date="2023" name="ISME J.">
        <title>Emergence of putative energy parasites within Clostridia revealed by genome analysis of a novel endosymbiotic clade.</title>
        <authorList>
            <person name="Takahashi K."/>
            <person name="Kuwahara H."/>
            <person name="Horikawa Y."/>
            <person name="Izawa K."/>
            <person name="Kato D."/>
            <person name="Inagaki T."/>
            <person name="Yuki M."/>
            <person name="Ohkuma M."/>
            <person name="Hongoh Y."/>
        </authorList>
    </citation>
    <scope>NUCLEOTIDE SEQUENCE</scope>
    <source>
        <strain evidence="13">RsTa-C01</strain>
    </source>
</reference>
<evidence type="ECO:0000256" key="5">
    <source>
        <dbReference type="ARBA" id="ARBA00022679"/>
    </source>
</evidence>
<evidence type="ECO:0000256" key="3">
    <source>
        <dbReference type="ARBA" id="ARBA00007614"/>
    </source>
</evidence>
<feature type="binding site" evidence="11">
    <location>
        <position position="137"/>
    </location>
    <ligand>
        <name>ATP</name>
        <dbReference type="ChEBI" id="CHEBI:30616"/>
    </ligand>
</feature>
<comment type="function">
    <text evidence="11">Catalyzes the reversible phosphorylation of UMP to UDP.</text>
</comment>
<comment type="subunit">
    <text evidence="11">Homohexamer.</text>
</comment>
<dbReference type="EMBL" id="AP027925">
    <property type="protein sequence ID" value="BED92597.1"/>
    <property type="molecule type" value="Genomic_DNA"/>
</dbReference>
<comment type="pathway">
    <text evidence="2 11">Pyrimidine metabolism; CTP biosynthesis via de novo pathway; UDP from UMP (UMPK route): step 1/1.</text>
</comment>
<evidence type="ECO:0000256" key="8">
    <source>
        <dbReference type="ARBA" id="ARBA00022840"/>
    </source>
</evidence>
<organism evidence="13">
    <name type="scientific">Candidatus Paraimprobicoccus trichonymphae</name>
    <dbReference type="NCBI Taxonomy" id="3033793"/>
    <lineage>
        <taxon>Bacteria</taxon>
        <taxon>Bacillati</taxon>
        <taxon>Bacillota</taxon>
        <taxon>Clostridia</taxon>
        <taxon>Candidatus Paraimprobicoccus</taxon>
    </lineage>
</organism>